<dbReference type="OrthoDB" id="9808939at2"/>
<dbReference type="InterPro" id="IPR004518">
    <property type="entry name" value="MazG-like_dom"/>
</dbReference>
<dbReference type="Pfam" id="PF03819">
    <property type="entry name" value="MazG"/>
    <property type="match status" value="1"/>
</dbReference>
<dbReference type="GO" id="GO:0046047">
    <property type="term" value="P:TTP catabolic process"/>
    <property type="evidence" value="ECO:0007669"/>
    <property type="project" value="TreeGrafter"/>
</dbReference>
<dbReference type="InterPro" id="IPR048015">
    <property type="entry name" value="NTP-PPase_MazG-like_N"/>
</dbReference>
<proteinExistence type="predicted"/>
<feature type="region of interest" description="Disordered" evidence="1">
    <location>
        <begin position="181"/>
        <end position="210"/>
    </location>
</feature>
<dbReference type="GO" id="GO:0046076">
    <property type="term" value="P:dTTP catabolic process"/>
    <property type="evidence" value="ECO:0007669"/>
    <property type="project" value="TreeGrafter"/>
</dbReference>
<dbReference type="InterPro" id="IPR011551">
    <property type="entry name" value="NTP_PyrPHydrolase_MazG"/>
</dbReference>
<dbReference type="PANTHER" id="PTHR30522">
    <property type="entry name" value="NUCLEOSIDE TRIPHOSPHATE PYROPHOSPHOHYDROLASE"/>
    <property type="match status" value="1"/>
</dbReference>
<dbReference type="PANTHER" id="PTHR30522:SF0">
    <property type="entry name" value="NUCLEOSIDE TRIPHOSPHATE PYROPHOSPHOHYDROLASE"/>
    <property type="match status" value="1"/>
</dbReference>
<comment type="caution">
    <text evidence="3">The sequence shown here is derived from an EMBL/GenBank/DDBJ whole genome shotgun (WGS) entry which is preliminary data.</text>
</comment>
<keyword evidence="3" id="KW-0378">Hydrolase</keyword>
<dbReference type="GO" id="GO:0046061">
    <property type="term" value="P:dATP catabolic process"/>
    <property type="evidence" value="ECO:0007669"/>
    <property type="project" value="TreeGrafter"/>
</dbReference>
<dbReference type="GO" id="GO:0006203">
    <property type="term" value="P:dGTP catabolic process"/>
    <property type="evidence" value="ECO:0007669"/>
    <property type="project" value="TreeGrafter"/>
</dbReference>
<evidence type="ECO:0000313" key="3">
    <source>
        <dbReference type="EMBL" id="THJ67912.1"/>
    </source>
</evidence>
<dbReference type="CDD" id="cd11528">
    <property type="entry name" value="NTP-PPase_MazG_Nterm"/>
    <property type="match status" value="1"/>
</dbReference>
<evidence type="ECO:0000256" key="1">
    <source>
        <dbReference type="SAM" id="MobiDB-lite"/>
    </source>
</evidence>
<dbReference type="Gene3D" id="1.10.287.1080">
    <property type="entry name" value="MazG-like"/>
    <property type="match status" value="2"/>
</dbReference>
<dbReference type="EMBL" id="SSWH01000002">
    <property type="protein sequence ID" value="THJ67912.1"/>
    <property type="molecule type" value="Genomic_DNA"/>
</dbReference>
<dbReference type="RefSeq" id="WP_136453109.1">
    <property type="nucleotide sequence ID" value="NZ_SSWH01000002.1"/>
</dbReference>
<dbReference type="SUPFAM" id="SSF101386">
    <property type="entry name" value="all-alpha NTP pyrophosphatases"/>
    <property type="match status" value="1"/>
</dbReference>
<evidence type="ECO:0000259" key="2">
    <source>
        <dbReference type="Pfam" id="PF03819"/>
    </source>
</evidence>
<sequence length="264" mass="29201">MTDPVLPHGESARAGAAGAAVERLLEVIRLLRRHCPWTAALDHAVLLEYLVEETYELYEAIDDVERAERAAEPAEHLREELRGELGDVLFQVVLHAQLQAEQGNFGLAEVARSLTAKLVRRNPHVFSSDGSLRRTFPASVDQIATTWQDVKKQERPRRTSPFDGIPHHLPAVAFAAKTLRRAGDPGRTSDPGRTGSAEQSEVGAQPDEPMHTDEVVYTEEAVGRELLGVIREALRSGVDPERALRRAVLEYQRDSVRQVAADDG</sequence>
<evidence type="ECO:0000313" key="4">
    <source>
        <dbReference type="Proteomes" id="UP000305233"/>
    </source>
</evidence>
<reference evidence="3 4" key="1">
    <citation type="submission" date="2019-04" db="EMBL/GenBank/DDBJ databases">
        <authorList>
            <person name="Liu Q."/>
            <person name="Xin Y.-H."/>
        </authorList>
    </citation>
    <scope>NUCLEOTIDE SEQUENCE [LARGE SCALE GENOMIC DNA]</scope>
    <source>
        <strain evidence="3 4">AM23</strain>
    </source>
</reference>
<dbReference type="GO" id="GO:0046081">
    <property type="term" value="P:dUTP catabolic process"/>
    <property type="evidence" value="ECO:0007669"/>
    <property type="project" value="TreeGrafter"/>
</dbReference>
<keyword evidence="4" id="KW-1185">Reference proteome</keyword>
<accession>A0A4S5E8P7</accession>
<feature type="region of interest" description="Disordered" evidence="1">
    <location>
        <begin position="148"/>
        <end position="167"/>
    </location>
</feature>
<organism evidence="3 4">
    <name type="scientific">Arthrobacter echini</name>
    <dbReference type="NCBI Taxonomy" id="1529066"/>
    <lineage>
        <taxon>Bacteria</taxon>
        <taxon>Bacillati</taxon>
        <taxon>Actinomycetota</taxon>
        <taxon>Actinomycetes</taxon>
        <taxon>Micrococcales</taxon>
        <taxon>Micrococcaceae</taxon>
        <taxon>Arthrobacter</taxon>
    </lineage>
</organism>
<dbReference type="GO" id="GO:0046052">
    <property type="term" value="P:UTP catabolic process"/>
    <property type="evidence" value="ECO:0007669"/>
    <property type="project" value="TreeGrafter"/>
</dbReference>
<protein>
    <submittedName>
        <fullName evidence="3">Nucleotide pyrophosphohydrolase</fullName>
    </submittedName>
</protein>
<gene>
    <name evidence="3" type="ORF">E8P82_03545</name>
</gene>
<name>A0A4S5E8P7_9MICC</name>
<dbReference type="AlphaFoldDB" id="A0A4S5E8P7"/>
<dbReference type="Proteomes" id="UP000305233">
    <property type="component" value="Unassembled WGS sequence"/>
</dbReference>
<feature type="domain" description="NTP pyrophosphohydrolase MazG-like" evidence="2">
    <location>
        <begin position="43"/>
        <end position="126"/>
    </location>
</feature>
<dbReference type="GO" id="GO:0047429">
    <property type="term" value="F:nucleoside triphosphate diphosphatase activity"/>
    <property type="evidence" value="ECO:0007669"/>
    <property type="project" value="TreeGrafter"/>
</dbReference>